<sequence length="406" mass="43502">MQTLHTKQQLHQNRRGIAILWLILWGGMFLTFFCVVLEISTLWQAHVEFKNSMDAAALAAVKDWGVSGVGPTNIPRNVGVAYTQANPILGTTFTPQTNLGTVTPANPNANDTNNGNFVFGAINGVTAPITFNGNAEVSCAAGDVTIRITDNSADGGVYADSIYVSFNEGSNLAIDSIKFILPDKVKGPASAFAYFDSSDPPQVLTPSNADITLTGWDLNGLDTEPSSHGPAPDYLNRIWSDPNNNGDIFFTFEDQLEAPEKWKSVRINFNGNSFIETDFFHFGVSTNQLGPSGYPSPYPGNVGEAFGYYGVTVEVEFRNTITNQTSTGFGVFVDDPGTSSSEVHLTGGGGGFPAVVAQATVPVQGFCTSLFGVSFFNVSASSVAYYDCSTNRTHLVDITNFIFPVP</sequence>
<accession>A0A6I6A8T3</accession>
<evidence type="ECO:0000313" key="2">
    <source>
        <dbReference type="EMBL" id="QGQ22593.1"/>
    </source>
</evidence>
<evidence type="ECO:0000256" key="1">
    <source>
        <dbReference type="SAM" id="Phobius"/>
    </source>
</evidence>
<reference evidence="2 3" key="1">
    <citation type="submission" date="2019-09" db="EMBL/GenBank/DDBJ databases">
        <title>Gimesia benthica sp. nov., a novel bacterium isolated from deep-sea water of the Northwest Indian Ocean.</title>
        <authorList>
            <person name="Dai X."/>
        </authorList>
    </citation>
    <scope>NUCLEOTIDE SEQUENCE [LARGE SCALE GENOMIC DNA]</scope>
    <source>
        <strain evidence="2 3">E7</strain>
    </source>
</reference>
<dbReference type="RefSeq" id="WP_155363658.1">
    <property type="nucleotide sequence ID" value="NZ_CP043930.1"/>
</dbReference>
<dbReference type="EMBL" id="CP043930">
    <property type="protein sequence ID" value="QGQ22593.1"/>
    <property type="molecule type" value="Genomic_DNA"/>
</dbReference>
<keyword evidence="3" id="KW-1185">Reference proteome</keyword>
<dbReference type="AlphaFoldDB" id="A0A6I6A8T3"/>
<dbReference type="Proteomes" id="UP000427281">
    <property type="component" value="Chromosome"/>
</dbReference>
<keyword evidence="1" id="KW-1133">Transmembrane helix</keyword>
<dbReference type="KEGG" id="gim:F1728_07835"/>
<proteinExistence type="predicted"/>
<keyword evidence="1" id="KW-0812">Transmembrane</keyword>
<feature type="transmembrane region" description="Helical" evidence="1">
    <location>
        <begin position="20"/>
        <end position="43"/>
    </location>
</feature>
<protein>
    <submittedName>
        <fullName evidence="2">Uncharacterized protein</fullName>
    </submittedName>
</protein>
<evidence type="ECO:0000313" key="3">
    <source>
        <dbReference type="Proteomes" id="UP000427281"/>
    </source>
</evidence>
<name>A0A6I6A8T3_9PLAN</name>
<gene>
    <name evidence="2" type="ORF">F1728_07835</name>
</gene>
<organism evidence="2 3">
    <name type="scientific">Gimesia benthica</name>
    <dbReference type="NCBI Taxonomy" id="2608982"/>
    <lineage>
        <taxon>Bacteria</taxon>
        <taxon>Pseudomonadati</taxon>
        <taxon>Planctomycetota</taxon>
        <taxon>Planctomycetia</taxon>
        <taxon>Planctomycetales</taxon>
        <taxon>Planctomycetaceae</taxon>
        <taxon>Gimesia</taxon>
    </lineage>
</organism>
<keyword evidence="1" id="KW-0472">Membrane</keyword>